<dbReference type="EMBL" id="BMAU01021202">
    <property type="protein sequence ID" value="GFX98488.1"/>
    <property type="molecule type" value="Genomic_DNA"/>
</dbReference>
<proteinExistence type="predicted"/>
<reference evidence="1" key="1">
    <citation type="submission" date="2020-08" db="EMBL/GenBank/DDBJ databases">
        <title>Multicomponent nature underlies the extraordinary mechanical properties of spider dragline silk.</title>
        <authorList>
            <person name="Kono N."/>
            <person name="Nakamura H."/>
            <person name="Mori M."/>
            <person name="Yoshida Y."/>
            <person name="Ohtoshi R."/>
            <person name="Malay A.D."/>
            <person name="Moran D.A.P."/>
            <person name="Tomita M."/>
            <person name="Numata K."/>
            <person name="Arakawa K."/>
        </authorList>
    </citation>
    <scope>NUCLEOTIDE SEQUENCE</scope>
</reference>
<dbReference type="Proteomes" id="UP000887159">
    <property type="component" value="Unassembled WGS sequence"/>
</dbReference>
<organism evidence="1 2">
    <name type="scientific">Trichonephila clavipes</name>
    <name type="common">Golden silk orbweaver</name>
    <name type="synonym">Nephila clavipes</name>
    <dbReference type="NCBI Taxonomy" id="2585209"/>
    <lineage>
        <taxon>Eukaryota</taxon>
        <taxon>Metazoa</taxon>
        <taxon>Ecdysozoa</taxon>
        <taxon>Arthropoda</taxon>
        <taxon>Chelicerata</taxon>
        <taxon>Arachnida</taxon>
        <taxon>Araneae</taxon>
        <taxon>Araneomorphae</taxon>
        <taxon>Entelegynae</taxon>
        <taxon>Araneoidea</taxon>
        <taxon>Nephilidae</taxon>
        <taxon>Trichonephila</taxon>
    </lineage>
</organism>
<evidence type="ECO:0000313" key="2">
    <source>
        <dbReference type="Proteomes" id="UP000887159"/>
    </source>
</evidence>
<sequence>MLDPLPLPNVLRRFCVRLGLLTCTEILSNISDSFVYEQIEVVQLQDKGFVCPAEGEKGILSVSFPSVTFSQVHSPAQIAPIEDITSKTFSSFDTSRQNDRKVAKKDTNVAAFVLL</sequence>
<accession>A0A8X6V415</accession>
<name>A0A8X6V415_TRICX</name>
<evidence type="ECO:0000313" key="1">
    <source>
        <dbReference type="EMBL" id="GFX98488.1"/>
    </source>
</evidence>
<comment type="caution">
    <text evidence="1">The sequence shown here is derived from an EMBL/GenBank/DDBJ whole genome shotgun (WGS) entry which is preliminary data.</text>
</comment>
<protein>
    <submittedName>
        <fullName evidence="1">Uncharacterized protein</fullName>
    </submittedName>
</protein>
<dbReference type="AlphaFoldDB" id="A0A8X6V415"/>
<keyword evidence="2" id="KW-1185">Reference proteome</keyword>
<gene>
    <name evidence="1" type="ORF">TNCV_4002571</name>
</gene>